<feature type="region of interest" description="Disordered" evidence="3">
    <location>
        <begin position="501"/>
        <end position="536"/>
    </location>
</feature>
<evidence type="ECO:0000313" key="4">
    <source>
        <dbReference type="EMBL" id="KAK2947148.1"/>
    </source>
</evidence>
<evidence type="ECO:0000313" key="5">
    <source>
        <dbReference type="Proteomes" id="UP001281761"/>
    </source>
</evidence>
<dbReference type="Gene3D" id="3.30.70.3490">
    <property type="match status" value="1"/>
</dbReference>
<keyword evidence="5" id="KW-1185">Reference proteome</keyword>
<reference evidence="4 5" key="1">
    <citation type="journal article" date="2022" name="bioRxiv">
        <title>Genomics of Preaxostyla Flagellates Illuminates Evolutionary Transitions and the Path Towards Mitochondrial Loss.</title>
        <authorList>
            <person name="Novak L.V.F."/>
            <person name="Treitli S.C."/>
            <person name="Pyrih J."/>
            <person name="Halakuc P."/>
            <person name="Pipaliya S.V."/>
            <person name="Vacek V."/>
            <person name="Brzon O."/>
            <person name="Soukal P."/>
            <person name="Eme L."/>
            <person name="Dacks J.B."/>
            <person name="Karnkowska A."/>
            <person name="Elias M."/>
            <person name="Hampl V."/>
        </authorList>
    </citation>
    <scope>NUCLEOTIDE SEQUENCE [LARGE SCALE GENOMIC DNA]</scope>
    <source>
        <strain evidence="4">NAU3</strain>
        <tissue evidence="4">Gut</tissue>
    </source>
</reference>
<dbReference type="PROSITE" id="PS01013">
    <property type="entry name" value="OSBP"/>
    <property type="match status" value="1"/>
</dbReference>
<comment type="caution">
    <text evidence="4">The sequence shown here is derived from an EMBL/GenBank/DDBJ whole genome shotgun (WGS) entry which is preliminary data.</text>
</comment>
<dbReference type="SUPFAM" id="SSF144000">
    <property type="entry name" value="Oxysterol-binding protein-like"/>
    <property type="match status" value="1"/>
</dbReference>
<dbReference type="PANTHER" id="PTHR10972">
    <property type="entry name" value="OXYSTEROL-BINDING PROTEIN-RELATED"/>
    <property type="match status" value="1"/>
</dbReference>
<proteinExistence type="inferred from homology"/>
<name>A0ABQ9X6D5_9EUKA</name>
<evidence type="ECO:0000256" key="2">
    <source>
        <dbReference type="RuleBase" id="RU003844"/>
    </source>
</evidence>
<comment type="similarity">
    <text evidence="1 2">Belongs to the OSBP family.</text>
</comment>
<protein>
    <submittedName>
        <fullName evidence="4">Oxysterol-binding protein</fullName>
    </submittedName>
</protein>
<evidence type="ECO:0000256" key="3">
    <source>
        <dbReference type="SAM" id="MobiDB-lite"/>
    </source>
</evidence>
<dbReference type="Gene3D" id="2.40.160.120">
    <property type="match status" value="1"/>
</dbReference>
<evidence type="ECO:0000256" key="1">
    <source>
        <dbReference type="ARBA" id="ARBA00008842"/>
    </source>
</evidence>
<sequence length="536" mass="61693">MSTQEESDISTPPPSFEQGGGDDLIMQTEEDTEVQLDERSMNIFSGIVKELKNGAELTRMSLPYFILEPQSMTERLTDFLNHSNLLIDALKHQDPVERFYHLSRWYISGFHSQNHGVKKPYNPVLGETFKCFWTHDDGSRTWYLAEQVSHHPPITAFHIENKQHGIRIKMHLEVVMKWKGNSIMIKPVGQGMFYLRKPVNKPWGELITEDDFLTDFEVERYDFSFPAFYCRGIIIGKMKLELCGEIILTCPKNGITAKFDFKPKGFFGSKYNQFDGTIVELTGDEKVDSKFKGKQLFQMRGDWMSVSEYRDCREPPTHNNGEWAEFLNIPSLPKTPRYIQQVSDQLEYESRVVWSTMSTALITQDDDTAAAEKNRIENKQRGEYKERNERKEGWRQRYFHDANGKWMLNWLGAHEEEKYEEEKQKMSLEERLKLREEATRGGRQDASVIGIELTAFNIPDATTLTGPPPMGEHTKKGKDIDVRVTTFPDLPLTVGHPWPMFAGKKKEAKGTPLVPEPAAPAEEQPAPAPEQEDKTG</sequence>
<feature type="region of interest" description="Disordered" evidence="3">
    <location>
        <begin position="1"/>
        <end position="23"/>
    </location>
</feature>
<dbReference type="PANTHER" id="PTHR10972:SF102">
    <property type="entry name" value="OXYSTEROL-BINDING PROTEIN"/>
    <property type="match status" value="1"/>
</dbReference>
<accession>A0ABQ9X6D5</accession>
<dbReference type="InterPro" id="IPR000648">
    <property type="entry name" value="Oxysterol-bd"/>
</dbReference>
<dbReference type="Pfam" id="PF01237">
    <property type="entry name" value="Oxysterol_BP"/>
    <property type="match status" value="1"/>
</dbReference>
<dbReference type="InterPro" id="IPR018494">
    <property type="entry name" value="Oxysterol-bd_CS"/>
</dbReference>
<dbReference type="Proteomes" id="UP001281761">
    <property type="component" value="Unassembled WGS sequence"/>
</dbReference>
<gene>
    <name evidence="4" type="ORF">BLNAU_17924</name>
</gene>
<dbReference type="InterPro" id="IPR037239">
    <property type="entry name" value="OSBP_sf"/>
</dbReference>
<organism evidence="4 5">
    <name type="scientific">Blattamonas nauphoetae</name>
    <dbReference type="NCBI Taxonomy" id="2049346"/>
    <lineage>
        <taxon>Eukaryota</taxon>
        <taxon>Metamonada</taxon>
        <taxon>Preaxostyla</taxon>
        <taxon>Oxymonadida</taxon>
        <taxon>Blattamonas</taxon>
    </lineage>
</organism>
<dbReference type="EMBL" id="JARBJD010000209">
    <property type="protein sequence ID" value="KAK2947148.1"/>
    <property type="molecule type" value="Genomic_DNA"/>
</dbReference>
<dbReference type="Gene3D" id="1.10.287.2720">
    <property type="match status" value="1"/>
</dbReference>